<accession>A0A2R6AXK4</accession>
<evidence type="ECO:0000313" key="2">
    <source>
        <dbReference type="Proteomes" id="UP000240490"/>
    </source>
</evidence>
<dbReference type="Proteomes" id="UP000240490">
    <property type="component" value="Unassembled WGS sequence"/>
</dbReference>
<dbReference type="AlphaFoldDB" id="A0A2R6AXK4"/>
<comment type="caution">
    <text evidence="1">The sequence shown here is derived from an EMBL/GenBank/DDBJ whole genome shotgun (WGS) entry which is preliminary data.</text>
</comment>
<protein>
    <submittedName>
        <fullName evidence="1">Uncharacterized protein</fullName>
    </submittedName>
</protein>
<reference evidence="1 2" key="1">
    <citation type="submission" date="2017-04" db="EMBL/GenBank/DDBJ databases">
        <title>Novel microbial lineages endemic to geothermal iron-oxide mats fill important gaps in the evolutionary history of Archaea.</title>
        <authorList>
            <person name="Jay Z.J."/>
            <person name="Beam J.P."/>
            <person name="Dlakic M."/>
            <person name="Rusch D.B."/>
            <person name="Kozubal M.A."/>
            <person name="Inskeep W.P."/>
        </authorList>
    </citation>
    <scope>NUCLEOTIDE SEQUENCE [LARGE SCALE GENOMIC DNA]</scope>
    <source>
        <strain evidence="1">ECH_B_SAG-M15</strain>
    </source>
</reference>
<dbReference type="EMBL" id="NEXJ01000056">
    <property type="protein sequence ID" value="PSN91122.1"/>
    <property type="molecule type" value="Genomic_DNA"/>
</dbReference>
<name>A0A2R6AXK4_9ARCH</name>
<organism evidence="1 2">
    <name type="scientific">Candidatus Marsarchaeota G2 archaeon ECH_B_SAG-M15</name>
    <dbReference type="NCBI Taxonomy" id="1978162"/>
    <lineage>
        <taxon>Archaea</taxon>
        <taxon>Candidatus Marsarchaeota</taxon>
        <taxon>Candidatus Marsarchaeota group 2</taxon>
    </lineage>
</organism>
<proteinExistence type="predicted"/>
<gene>
    <name evidence="1" type="ORF">B9Q08_03485</name>
</gene>
<sequence>MMRVLEVILAVGILAAGIAGINTYLSTQPVNVQPPTLTAQAYTTLTRLEASGPLTCSPSQKQLVLDALYVLLPPSIHYNFTVYRLVGEETVVVYTVANTGEAQTLYQTSIIVVLNTPVTPQPPGSSLSIQPTCFGVLTIGEP</sequence>
<evidence type="ECO:0000313" key="1">
    <source>
        <dbReference type="EMBL" id="PSN91122.1"/>
    </source>
</evidence>